<dbReference type="InterPro" id="IPR011993">
    <property type="entry name" value="PH-like_dom_sf"/>
</dbReference>
<protein>
    <submittedName>
        <fullName evidence="8">TBC1 domain family member 4 isoform X1</fullName>
    </submittedName>
</protein>
<feature type="compositionally biased region" description="Pro residues" evidence="4">
    <location>
        <begin position="13"/>
        <end position="29"/>
    </location>
</feature>
<dbReference type="PANTHER" id="PTHR47219:SF14">
    <property type="entry name" value="TBC1 DOMAIN FAMILY MEMBER 4"/>
    <property type="match status" value="1"/>
</dbReference>
<evidence type="ECO:0000259" key="6">
    <source>
        <dbReference type="PROSITE" id="PS50086"/>
    </source>
</evidence>
<dbReference type="SUPFAM" id="SSF47923">
    <property type="entry name" value="Ypt/Rab-GAP domain of gyp1p"/>
    <property type="match status" value="2"/>
</dbReference>
<dbReference type="InterPro" id="IPR050302">
    <property type="entry name" value="Rab_GAP_TBC_domain"/>
</dbReference>
<evidence type="ECO:0000256" key="4">
    <source>
        <dbReference type="SAM" id="MobiDB-lite"/>
    </source>
</evidence>
<dbReference type="PANTHER" id="PTHR47219">
    <property type="entry name" value="RAB GTPASE-ACTIVATING PROTEIN 1-LIKE"/>
    <property type="match status" value="1"/>
</dbReference>
<dbReference type="InterPro" id="IPR006020">
    <property type="entry name" value="PTB/PI_dom"/>
</dbReference>
<dbReference type="Gene3D" id="1.10.10.2750">
    <property type="match status" value="1"/>
</dbReference>
<dbReference type="GeneID" id="110135036"/>
<reference evidence="7" key="1">
    <citation type="journal article" date="2022" name="J. Hered.">
        <title>A De Novo Chromosome-Level Genome Assembly of the White-Tailed Deer, Odocoileus Virginianus.</title>
        <authorList>
            <person name="London E.W."/>
            <person name="Roca A.L."/>
            <person name="Novakofski J.E."/>
            <person name="Mateus-Pinilla N.E."/>
        </authorList>
    </citation>
    <scope>NUCLEOTIDE SEQUENCE [LARGE SCALE GENOMIC DNA]</scope>
</reference>
<dbReference type="CDD" id="cd01269">
    <property type="entry name" value="PTB_TBC1D1_like"/>
    <property type="match status" value="1"/>
</dbReference>
<dbReference type="SMART" id="SM00164">
    <property type="entry name" value="TBC"/>
    <property type="match status" value="1"/>
</dbReference>
<evidence type="ECO:0000313" key="7">
    <source>
        <dbReference type="Proteomes" id="UP001652640"/>
    </source>
</evidence>
<feature type="region of interest" description="Disordered" evidence="4">
    <location>
        <begin position="324"/>
        <end position="355"/>
    </location>
</feature>
<feature type="compositionally biased region" description="Polar residues" evidence="4">
    <location>
        <begin position="671"/>
        <end position="687"/>
    </location>
</feature>
<evidence type="ECO:0000256" key="1">
    <source>
        <dbReference type="ARBA" id="ARBA00022468"/>
    </source>
</evidence>
<keyword evidence="7" id="KW-1185">Reference proteome</keyword>
<dbReference type="PROSITE" id="PS01179">
    <property type="entry name" value="PID"/>
    <property type="match status" value="1"/>
</dbReference>
<keyword evidence="1" id="KW-0343">GTPase activation</keyword>
<dbReference type="CDD" id="cd00934">
    <property type="entry name" value="PTB"/>
    <property type="match status" value="1"/>
</dbReference>
<keyword evidence="2" id="KW-0597">Phosphoprotein</keyword>
<dbReference type="Gene3D" id="1.10.8.270">
    <property type="entry name" value="putative rabgap domain of human tbc1 domain family member 14 like domains"/>
    <property type="match status" value="1"/>
</dbReference>
<dbReference type="InterPro" id="IPR035969">
    <property type="entry name" value="Rab-GAP_TBC_sf"/>
</dbReference>
<gene>
    <name evidence="8" type="primary">TBC1D4</name>
</gene>
<dbReference type="Proteomes" id="UP001652640">
    <property type="component" value="Chromosome 8"/>
</dbReference>
<dbReference type="SMART" id="SM00462">
    <property type="entry name" value="PTB"/>
    <property type="match status" value="2"/>
</dbReference>
<accession>A0ABM4IIL4</accession>
<keyword evidence="3" id="KW-0175">Coiled coil</keyword>
<feature type="region of interest" description="Disordered" evidence="4">
    <location>
        <begin position="1"/>
        <end position="33"/>
    </location>
</feature>
<dbReference type="Pfam" id="PF00640">
    <property type="entry name" value="PID"/>
    <property type="match status" value="2"/>
</dbReference>
<dbReference type="SUPFAM" id="SSF50729">
    <property type="entry name" value="PH domain-like"/>
    <property type="match status" value="2"/>
</dbReference>
<feature type="compositionally biased region" description="Polar residues" evidence="4">
    <location>
        <begin position="697"/>
        <end position="710"/>
    </location>
</feature>
<feature type="coiled-coil region" evidence="3">
    <location>
        <begin position="1145"/>
        <end position="1214"/>
    </location>
</feature>
<reference evidence="8" key="2">
    <citation type="submission" date="2025-08" db="UniProtKB">
        <authorList>
            <consortium name="RefSeq"/>
        </authorList>
    </citation>
    <scope>IDENTIFICATION</scope>
    <source>
        <tissue evidence="8">Tongue muscle</tissue>
    </source>
</reference>
<dbReference type="PROSITE" id="PS50086">
    <property type="entry name" value="TBC_RABGAP"/>
    <property type="match status" value="1"/>
</dbReference>
<evidence type="ECO:0000256" key="3">
    <source>
        <dbReference type="SAM" id="Coils"/>
    </source>
</evidence>
<feature type="compositionally biased region" description="Pro residues" evidence="4">
    <location>
        <begin position="610"/>
        <end position="619"/>
    </location>
</feature>
<feature type="domain" description="PID" evidence="5">
    <location>
        <begin position="368"/>
        <end position="440"/>
    </location>
</feature>
<name>A0ABM4IIL4_ODOVR</name>
<dbReference type="RefSeq" id="XP_070327662.1">
    <property type="nucleotide sequence ID" value="XM_070471561.1"/>
</dbReference>
<dbReference type="InterPro" id="IPR000195">
    <property type="entry name" value="Rab-GAP-TBC_dom"/>
</dbReference>
<dbReference type="InterPro" id="IPR021785">
    <property type="entry name" value="DUF3350"/>
</dbReference>
<organism evidence="7 8">
    <name type="scientific">Odocoileus virginianus</name>
    <name type="common">White-tailed deer</name>
    <dbReference type="NCBI Taxonomy" id="9874"/>
    <lineage>
        <taxon>Eukaryota</taxon>
        <taxon>Metazoa</taxon>
        <taxon>Chordata</taxon>
        <taxon>Craniata</taxon>
        <taxon>Vertebrata</taxon>
        <taxon>Euteleostomi</taxon>
        <taxon>Mammalia</taxon>
        <taxon>Eutheria</taxon>
        <taxon>Laurasiatheria</taxon>
        <taxon>Artiodactyla</taxon>
        <taxon>Ruminantia</taxon>
        <taxon>Pecora</taxon>
        <taxon>Cervidae</taxon>
        <taxon>Odocoileinae</taxon>
        <taxon>Odocoileus</taxon>
    </lineage>
</organism>
<proteinExistence type="predicted"/>
<feature type="domain" description="Rab-GAP TBC" evidence="6">
    <location>
        <begin position="864"/>
        <end position="1058"/>
    </location>
</feature>
<feature type="coiled-coil region" evidence="3">
    <location>
        <begin position="799"/>
        <end position="826"/>
    </location>
</feature>
<dbReference type="Pfam" id="PF11830">
    <property type="entry name" value="DUF3350"/>
    <property type="match status" value="1"/>
</dbReference>
<feature type="region of interest" description="Disordered" evidence="4">
    <location>
        <begin position="240"/>
        <end position="261"/>
    </location>
</feature>
<evidence type="ECO:0000256" key="2">
    <source>
        <dbReference type="ARBA" id="ARBA00022553"/>
    </source>
</evidence>
<dbReference type="Pfam" id="PF00566">
    <property type="entry name" value="RabGAP-TBC"/>
    <property type="match status" value="1"/>
</dbReference>
<feature type="region of interest" description="Disordered" evidence="4">
    <location>
        <begin position="588"/>
        <end position="716"/>
    </location>
</feature>
<evidence type="ECO:0000259" key="5">
    <source>
        <dbReference type="PROSITE" id="PS01179"/>
    </source>
</evidence>
<evidence type="ECO:0000313" key="8">
    <source>
        <dbReference type="RefSeq" id="XP_070327662.1"/>
    </source>
</evidence>
<dbReference type="Gene3D" id="1.10.472.80">
    <property type="entry name" value="Ypt/Rab-GAP domain of gyp1p, domain 3"/>
    <property type="match status" value="1"/>
</dbReference>
<dbReference type="Gene3D" id="2.30.29.30">
    <property type="entry name" value="Pleckstrin-homology domain (PH domain)/Phosphotyrosine-binding domain (PTB)"/>
    <property type="match status" value="2"/>
</dbReference>
<sequence length="1244" mass="140330">MEPPSCIQDEPFPHPLEPEPGAPAQPGPGKPSDKRFRLWYVGGSCLDRRTTLPMLPWLMAEIRRRSQKPEAGGCGAPAAREVLLVLSAPFLRCVPAPGPGATGGSGPTAAQPNPAVFIFEHKAQHISRFIHNSQDLTYFAYLIKAQPDDPESQMACHVFRAADPNQVPDVISSIRQLSKAAMKEDAKPSKDNEDAFYNSQKFEVLYCGRVTVTHKKAPSSLIDDCIEKFSLHEQQRLRLQGEPRAGDSGEDQAGSEARTPASPADVLLEEGAGVADIHPVFPAAPSQPGPSSSRVCLPERILEDSGFDEQQEFRSRCSSVTGVLQRKVHENSQKPQPRRRHASAPSHVQPSDSEKNRTMLFQVGRFEINLISPDTKSVVLEKNFKDISSCSQGIKHVDHFGFICRESAEPGLSQYICYVFQCASESLVDEVMLTLKQAFSTAAALQSAKTQIKLCEACPMHSLHKLCERIEGLYPPRAKLVIQRHLSSLTDNEQADIFERVQKMKAVNDQEENELVILHLRQLCEAKQKTHVHIGEGPSTISNSTIPENATSSGRFKLDILKNKAKRSLTSSLENIFSRGANRMRGRLGSVDSFERSNSVASEKDYSPGDSPPGTPPASPLSSAWQTFPEEDSDSPQFRRRAHTFSHPPSSTKRKLNLQDGKAHGVRSPLLRQSSSEQCRQDTASESSDGEGRKRTSSTCSNESLNTGGTPVTPRRVSWRQRIFLRVASPMSKSPSAMQQDGLDRSELLPLSPLAPTMEEEPLMIFMSDEEDPEQGDERNKSEELRCLWRKAIHQQILLLRMEKENQKLEASRDELQSRKVKLDYEEVGACQKEVVTIWDKKLLNCRAKIRCDMEDIHTSLKEGVPKSRRGEIWQFLALQYRLRHRLPNKQQPPDISYKELLKQLTAQQHAILVDLGRTFPTHPYFSAQLGAGQLSLFNLLKAYSLLDKEVGYCQGISFVAGVLLLHMSEEQAFEMLKFLMYDLGFRKQYRPDMMSLQIQMYQLSRLLHDYHRDLYNHLEENEISPSLYAAPWFLTLFASQFPLGFVARVFDIIFLQGTEVIFKVALSLLSNQETLIMECENFENIVEFLKVTLPDMNSSEMEKIITQVFEMDISKQLHAYEVEYHVLQDELQESSYACEESEPMEKLERANSQLKRQNMDLLEKLQIAHAKIQTLESNLENLLTRETKMKSLIRTLEQEKTAYQKAVEQIRKLLPADILANCEPLLRDLNCNPNNKAKTGNKP</sequence>